<reference evidence="1" key="1">
    <citation type="submission" date="2024-09" db="EMBL/GenBank/DDBJ databases">
        <title>Black Yeasts Isolated from many extreme environments.</title>
        <authorList>
            <person name="Coleine C."/>
            <person name="Stajich J.E."/>
            <person name="Selbmann L."/>
        </authorList>
    </citation>
    <scope>NUCLEOTIDE SEQUENCE</scope>
    <source>
        <strain evidence="1">CCFEE 5737</strain>
    </source>
</reference>
<organism evidence="1 2">
    <name type="scientific">Coniosporium uncinatum</name>
    <dbReference type="NCBI Taxonomy" id="93489"/>
    <lineage>
        <taxon>Eukaryota</taxon>
        <taxon>Fungi</taxon>
        <taxon>Dikarya</taxon>
        <taxon>Ascomycota</taxon>
        <taxon>Pezizomycotina</taxon>
        <taxon>Dothideomycetes</taxon>
        <taxon>Dothideomycetes incertae sedis</taxon>
        <taxon>Coniosporium</taxon>
    </lineage>
</organism>
<dbReference type="EMBL" id="JAWDJW010007382">
    <property type="protein sequence ID" value="KAK3062265.1"/>
    <property type="molecule type" value="Genomic_DNA"/>
</dbReference>
<keyword evidence="2" id="KW-1185">Reference proteome</keyword>
<evidence type="ECO:0000313" key="2">
    <source>
        <dbReference type="Proteomes" id="UP001186974"/>
    </source>
</evidence>
<name>A0ACC3D615_9PEZI</name>
<accession>A0ACC3D615</accession>
<comment type="caution">
    <text evidence="1">The sequence shown here is derived from an EMBL/GenBank/DDBJ whole genome shotgun (WGS) entry which is preliminary data.</text>
</comment>
<proteinExistence type="predicted"/>
<evidence type="ECO:0000313" key="1">
    <source>
        <dbReference type="EMBL" id="KAK3062265.1"/>
    </source>
</evidence>
<sequence>MQQSLQPLPEANSGPTFAIDFEEEGTLLPVGNAAQGLVLQGQAKSKNQVVSQAISGRSDMLTYTIARKPVSTRARSIDERFEEGERRSRASRFEAALARQAAVWLVAEEAQQDEQQHQLDLSAEESNTRCIGGNTDSDGITSSLTKKANIEEAETPESDKSCSFPKGSEEIKNTTMASTRASSIVSGRTTSKDEEREAVKRLVPEDKGKVLKAYVLKAKNKKTNKDLPAVIVSIHKKPSKKSKLPPLDDDADAVAESSEPDDASDGADKDTVGVAEEA</sequence>
<protein>
    <submittedName>
        <fullName evidence="1">Uncharacterized protein</fullName>
    </submittedName>
</protein>
<gene>
    <name evidence="1" type="ORF">LTS18_004481</name>
</gene>
<dbReference type="Proteomes" id="UP001186974">
    <property type="component" value="Unassembled WGS sequence"/>
</dbReference>